<dbReference type="Proteomes" id="UP001578633">
    <property type="component" value="Chromosome 2"/>
</dbReference>
<reference evidence="3 4" key="1">
    <citation type="submission" date="2024-09" db="EMBL/GenBank/DDBJ databases">
        <title>T2T genomes of carrot and Alternaria dauci and their utility for understanding host-pathogen interaction during carrot leaf blight disease.</title>
        <authorList>
            <person name="Liu W."/>
            <person name="Xu S."/>
            <person name="Ou C."/>
            <person name="Liu X."/>
            <person name="Zhuang F."/>
            <person name="Deng X.W."/>
        </authorList>
    </citation>
    <scope>NUCLEOTIDE SEQUENCE [LARGE SCALE GENOMIC DNA]</scope>
    <source>
        <strain evidence="3 4">A2016</strain>
    </source>
</reference>
<feature type="compositionally biased region" description="Polar residues" evidence="1">
    <location>
        <begin position="194"/>
        <end position="203"/>
    </location>
</feature>
<feature type="compositionally biased region" description="Basic and acidic residues" evidence="1">
    <location>
        <begin position="309"/>
        <end position="327"/>
    </location>
</feature>
<accession>A0ABR3UQ73</accession>
<feature type="compositionally biased region" description="Basic and acidic residues" evidence="1">
    <location>
        <begin position="347"/>
        <end position="357"/>
    </location>
</feature>
<evidence type="ECO:0000259" key="2">
    <source>
        <dbReference type="PROSITE" id="PS50090"/>
    </source>
</evidence>
<feature type="compositionally biased region" description="Basic and acidic residues" evidence="1">
    <location>
        <begin position="217"/>
        <end position="234"/>
    </location>
</feature>
<dbReference type="InterPro" id="IPR001005">
    <property type="entry name" value="SANT/Myb"/>
</dbReference>
<feature type="compositionally biased region" description="Basic and acidic residues" evidence="1">
    <location>
        <begin position="168"/>
        <end position="192"/>
    </location>
</feature>
<proteinExistence type="predicted"/>
<dbReference type="SUPFAM" id="SSF46689">
    <property type="entry name" value="Homeodomain-like"/>
    <property type="match status" value="1"/>
</dbReference>
<feature type="compositionally biased region" description="Polar residues" evidence="1">
    <location>
        <begin position="363"/>
        <end position="394"/>
    </location>
</feature>
<protein>
    <recommendedName>
        <fullName evidence="2">Myb-like domain-containing protein</fullName>
    </recommendedName>
</protein>
<dbReference type="Pfam" id="PF13921">
    <property type="entry name" value="Myb_DNA-bind_6"/>
    <property type="match status" value="1"/>
</dbReference>
<dbReference type="Gene3D" id="1.10.10.60">
    <property type="entry name" value="Homeodomain-like"/>
    <property type="match status" value="1"/>
</dbReference>
<dbReference type="SMART" id="SM00717">
    <property type="entry name" value="SANT"/>
    <property type="match status" value="1"/>
</dbReference>
<feature type="region of interest" description="Disordered" evidence="1">
    <location>
        <begin position="35"/>
        <end position="397"/>
    </location>
</feature>
<feature type="compositionally biased region" description="Basic and acidic residues" evidence="1">
    <location>
        <begin position="106"/>
        <end position="117"/>
    </location>
</feature>
<feature type="compositionally biased region" description="Basic and acidic residues" evidence="1">
    <location>
        <begin position="250"/>
        <end position="298"/>
    </location>
</feature>
<evidence type="ECO:0000313" key="3">
    <source>
        <dbReference type="EMBL" id="KAL1798630.1"/>
    </source>
</evidence>
<evidence type="ECO:0000313" key="4">
    <source>
        <dbReference type="Proteomes" id="UP001578633"/>
    </source>
</evidence>
<feature type="compositionally biased region" description="Basic and acidic residues" evidence="1">
    <location>
        <begin position="63"/>
        <end position="74"/>
    </location>
</feature>
<evidence type="ECO:0000256" key="1">
    <source>
        <dbReference type="SAM" id="MobiDB-lite"/>
    </source>
</evidence>
<dbReference type="EMBL" id="JBHGVX010000002">
    <property type="protein sequence ID" value="KAL1798630.1"/>
    <property type="molecule type" value="Genomic_DNA"/>
</dbReference>
<dbReference type="RefSeq" id="XP_069309214.1">
    <property type="nucleotide sequence ID" value="XM_069449435.1"/>
</dbReference>
<dbReference type="GeneID" id="96082989"/>
<dbReference type="InterPro" id="IPR009057">
    <property type="entry name" value="Homeodomain-like_sf"/>
</dbReference>
<gene>
    <name evidence="3" type="ORF">ACET3X_002667</name>
</gene>
<dbReference type="PROSITE" id="PS50090">
    <property type="entry name" value="MYB_LIKE"/>
    <property type="match status" value="1"/>
</dbReference>
<sequence length="469" mass="51094">MADANGIPRRVSIAYILGFSKKPYKEVPTPGHIVEWTASDGRKGKLTGAGKPRLTAASLAKVPSDKRSTKEALDAKSASKKSASTKPAIDVNDPWGGNTNWPNTSAKDDSKKSDSNKDGGWPVGDAGNGDNDPLQGAWDNTGDASGGDKNANASAWDITGATPSGDNKTNEKRDEKKDEKKDEKTDEKKDETTPAQDTPTNAPTGPEACDNPAPASEGEKKDEGTDAWTKEQDAKLIQMKTETSKSWAEISKEIDGKSKDECTERFRKIKPNDWKPNDANQRGESKGGKGKKGKENKQNHNQNQRKGANGKDQKKDDNKEDEKKNEASEVADVFVGGLFPDTFGGDADDKNKKKDDTTVADPCTSTAPAPNSLSKQVPSQTVTPHKTNDNTQPIATRPFQLEVKPDDTFSADDLRLVARILQQDCTMVWNRVSWRFKDKTGRTLHPDVFEKKITGRLEGKDGEKGGWKK</sequence>
<feature type="domain" description="Myb-like" evidence="2">
    <location>
        <begin position="220"/>
        <end position="270"/>
    </location>
</feature>
<keyword evidence="4" id="KW-1185">Reference proteome</keyword>
<organism evidence="3 4">
    <name type="scientific">Alternaria dauci</name>
    <dbReference type="NCBI Taxonomy" id="48095"/>
    <lineage>
        <taxon>Eukaryota</taxon>
        <taxon>Fungi</taxon>
        <taxon>Dikarya</taxon>
        <taxon>Ascomycota</taxon>
        <taxon>Pezizomycotina</taxon>
        <taxon>Dothideomycetes</taxon>
        <taxon>Pleosporomycetidae</taxon>
        <taxon>Pleosporales</taxon>
        <taxon>Pleosporineae</taxon>
        <taxon>Pleosporaceae</taxon>
        <taxon>Alternaria</taxon>
        <taxon>Alternaria sect. Porri</taxon>
    </lineage>
</organism>
<dbReference type="CDD" id="cd00167">
    <property type="entry name" value="SANT"/>
    <property type="match status" value="1"/>
</dbReference>
<comment type="caution">
    <text evidence="3">The sequence shown here is derived from an EMBL/GenBank/DDBJ whole genome shotgun (WGS) entry which is preliminary data.</text>
</comment>
<name>A0ABR3UQ73_9PLEO</name>